<feature type="transmembrane region" description="Helical" evidence="1">
    <location>
        <begin position="12"/>
        <end position="31"/>
    </location>
</feature>
<keyword evidence="1" id="KW-0812">Transmembrane</keyword>
<keyword evidence="1" id="KW-0472">Membrane</keyword>
<name>A0ABT2JJP7_9PSEU</name>
<sequence>MVNGVGTDGRWWVTVLSGTACLVALVVWMFSSGTAQLVSGFLGALAGLVLVVVSVVKAIVDHRPGVVLVTLAFLGVGALLSAIVFGFAYVGESLTYVGGEPATAEITRCEEETGEPDDDCVARWTVGGREHTGEIELSFAQQPGDTVPVHAVDGEAVRAGGLTVLVVASSGVAVLSPVVAFVIYVSVRRSRRT</sequence>
<gene>
    <name evidence="2" type="ORF">JT362_33885</name>
</gene>
<dbReference type="EMBL" id="JAFFZE010000032">
    <property type="protein sequence ID" value="MCT2588112.1"/>
    <property type="molecule type" value="Genomic_DNA"/>
</dbReference>
<keyword evidence="3" id="KW-1185">Reference proteome</keyword>
<keyword evidence="1" id="KW-1133">Transmembrane helix</keyword>
<dbReference type="RefSeq" id="WP_260196050.1">
    <property type="nucleotide sequence ID" value="NZ_JAFFZE010000032.1"/>
</dbReference>
<organism evidence="2 3">
    <name type="scientific">Actinophytocola gossypii</name>
    <dbReference type="NCBI Taxonomy" id="2812003"/>
    <lineage>
        <taxon>Bacteria</taxon>
        <taxon>Bacillati</taxon>
        <taxon>Actinomycetota</taxon>
        <taxon>Actinomycetes</taxon>
        <taxon>Pseudonocardiales</taxon>
        <taxon>Pseudonocardiaceae</taxon>
    </lineage>
</organism>
<proteinExistence type="predicted"/>
<reference evidence="2 3" key="1">
    <citation type="submission" date="2021-02" db="EMBL/GenBank/DDBJ databases">
        <title>Actinophytocola xerophila sp. nov., isolated from soil of cotton cropping field.</title>
        <authorList>
            <person name="Huang R."/>
            <person name="Chen X."/>
            <person name="Ge X."/>
            <person name="Liu W."/>
        </authorList>
    </citation>
    <scope>NUCLEOTIDE SEQUENCE [LARGE SCALE GENOMIC DNA]</scope>
    <source>
        <strain evidence="2 3">S1-96</strain>
    </source>
</reference>
<evidence type="ECO:0000313" key="3">
    <source>
        <dbReference type="Proteomes" id="UP001156441"/>
    </source>
</evidence>
<feature type="transmembrane region" description="Helical" evidence="1">
    <location>
        <begin position="37"/>
        <end position="60"/>
    </location>
</feature>
<protein>
    <recommendedName>
        <fullName evidence="4">YibE/F family protein</fullName>
    </recommendedName>
</protein>
<feature type="transmembrane region" description="Helical" evidence="1">
    <location>
        <begin position="162"/>
        <end position="187"/>
    </location>
</feature>
<dbReference type="Proteomes" id="UP001156441">
    <property type="component" value="Unassembled WGS sequence"/>
</dbReference>
<evidence type="ECO:0000256" key="1">
    <source>
        <dbReference type="SAM" id="Phobius"/>
    </source>
</evidence>
<accession>A0ABT2JJP7</accession>
<evidence type="ECO:0008006" key="4">
    <source>
        <dbReference type="Google" id="ProtNLM"/>
    </source>
</evidence>
<feature type="transmembrane region" description="Helical" evidence="1">
    <location>
        <begin position="67"/>
        <end position="90"/>
    </location>
</feature>
<evidence type="ECO:0000313" key="2">
    <source>
        <dbReference type="EMBL" id="MCT2588112.1"/>
    </source>
</evidence>
<comment type="caution">
    <text evidence="2">The sequence shown here is derived from an EMBL/GenBank/DDBJ whole genome shotgun (WGS) entry which is preliminary data.</text>
</comment>